<evidence type="ECO:0000313" key="3">
    <source>
        <dbReference type="EMBL" id="MDE8647534.1"/>
    </source>
</evidence>
<sequence length="96" mass="10339">MTDIPDAEQIARDIRTNLDMLEEERAAVDAATAVREKAEKDEVAAQQAYNESIEEVRKGGLLTDALLERFNHPVAKRPGRPKKPAGKPAGASAASA</sequence>
<feature type="compositionally biased region" description="Low complexity" evidence="2">
    <location>
        <begin position="86"/>
        <end position="96"/>
    </location>
</feature>
<feature type="region of interest" description="Disordered" evidence="2">
    <location>
        <begin position="73"/>
        <end position="96"/>
    </location>
</feature>
<keyword evidence="1" id="KW-0175">Coiled coil</keyword>
<accession>A0AAW6LLC8</accession>
<dbReference type="EMBL" id="JARDXE010000014">
    <property type="protein sequence ID" value="MDE8647534.1"/>
    <property type="molecule type" value="Genomic_DNA"/>
</dbReference>
<name>A0AAW6LLC8_RHOSG</name>
<feature type="coiled-coil region" evidence="1">
    <location>
        <begin position="4"/>
        <end position="55"/>
    </location>
</feature>
<protein>
    <submittedName>
        <fullName evidence="3">Uncharacterized protein</fullName>
    </submittedName>
</protein>
<organism evidence="3 4">
    <name type="scientific">Rhodococcus qingshengii</name>
    <dbReference type="NCBI Taxonomy" id="334542"/>
    <lineage>
        <taxon>Bacteria</taxon>
        <taxon>Bacillati</taxon>
        <taxon>Actinomycetota</taxon>
        <taxon>Actinomycetes</taxon>
        <taxon>Mycobacteriales</taxon>
        <taxon>Nocardiaceae</taxon>
        <taxon>Rhodococcus</taxon>
        <taxon>Rhodococcus erythropolis group</taxon>
    </lineage>
</organism>
<evidence type="ECO:0000313" key="4">
    <source>
        <dbReference type="Proteomes" id="UP001217325"/>
    </source>
</evidence>
<dbReference type="RefSeq" id="WP_275232104.1">
    <property type="nucleotide sequence ID" value="NZ_JARDXE010000014.1"/>
</dbReference>
<comment type="caution">
    <text evidence="3">The sequence shown here is derived from an EMBL/GenBank/DDBJ whole genome shotgun (WGS) entry which is preliminary data.</text>
</comment>
<evidence type="ECO:0000256" key="2">
    <source>
        <dbReference type="SAM" id="MobiDB-lite"/>
    </source>
</evidence>
<dbReference type="AlphaFoldDB" id="A0AAW6LLC8"/>
<reference evidence="3" key="1">
    <citation type="submission" date="2023-02" db="EMBL/GenBank/DDBJ databases">
        <title>A novel hydrolase synthesized by Rhodococcus erythropolis HQ is responsible for the detoxification of Zearalenone.</title>
        <authorList>
            <person name="Hu J."/>
            <person name="Xu J."/>
        </authorList>
    </citation>
    <scope>NUCLEOTIDE SEQUENCE</scope>
    <source>
        <strain evidence="3">HQ</strain>
    </source>
</reference>
<feature type="compositionally biased region" description="Basic residues" evidence="2">
    <location>
        <begin position="74"/>
        <end position="85"/>
    </location>
</feature>
<gene>
    <name evidence="3" type="ORF">PXH69_21405</name>
</gene>
<dbReference type="Proteomes" id="UP001217325">
    <property type="component" value="Unassembled WGS sequence"/>
</dbReference>
<evidence type="ECO:0000256" key="1">
    <source>
        <dbReference type="SAM" id="Coils"/>
    </source>
</evidence>
<proteinExistence type="predicted"/>